<keyword evidence="3" id="KW-1185">Reference proteome</keyword>
<comment type="caution">
    <text evidence="2">The sequence shown here is derived from an EMBL/GenBank/DDBJ whole genome shotgun (WGS) entry which is preliminary data.</text>
</comment>
<dbReference type="PANTHER" id="PTHR37844">
    <property type="entry name" value="SER/THR PROTEIN PHOSPHATASE SUPERFAMILY (AFU_ORTHOLOGUE AFUA_1G14840)"/>
    <property type="match status" value="1"/>
</dbReference>
<organism evidence="2 3">
    <name type="scientific">Paenochrobactrum gallinarii</name>
    <dbReference type="NCBI Taxonomy" id="643673"/>
    <lineage>
        <taxon>Bacteria</taxon>
        <taxon>Pseudomonadati</taxon>
        <taxon>Pseudomonadota</taxon>
        <taxon>Alphaproteobacteria</taxon>
        <taxon>Hyphomicrobiales</taxon>
        <taxon>Brucellaceae</taxon>
        <taxon>Paenochrobactrum</taxon>
    </lineage>
</organism>
<dbReference type="Pfam" id="PF00149">
    <property type="entry name" value="Metallophos"/>
    <property type="match status" value="1"/>
</dbReference>
<dbReference type="PANTHER" id="PTHR37844:SF2">
    <property type="entry name" value="SER_THR PROTEIN PHOSPHATASE SUPERFAMILY (AFU_ORTHOLOGUE AFUA_1G14840)"/>
    <property type="match status" value="1"/>
</dbReference>
<protein>
    <submittedName>
        <fullName evidence="2">Putative phosphodiesterase</fullName>
    </submittedName>
</protein>
<dbReference type="InterPro" id="IPR004843">
    <property type="entry name" value="Calcineurin-like_PHP"/>
</dbReference>
<evidence type="ECO:0000313" key="3">
    <source>
        <dbReference type="Proteomes" id="UP000555393"/>
    </source>
</evidence>
<dbReference type="GO" id="GO:0016787">
    <property type="term" value="F:hydrolase activity"/>
    <property type="evidence" value="ECO:0007669"/>
    <property type="project" value="InterPro"/>
</dbReference>
<name>A0A841LV40_9HYPH</name>
<gene>
    <name evidence="2" type="ORF">FHS77_002787</name>
</gene>
<evidence type="ECO:0000313" key="2">
    <source>
        <dbReference type="EMBL" id="MBB6262215.1"/>
    </source>
</evidence>
<dbReference type="InterPro" id="IPR029052">
    <property type="entry name" value="Metallo-depent_PP-like"/>
</dbReference>
<reference evidence="2 3" key="1">
    <citation type="submission" date="2020-08" db="EMBL/GenBank/DDBJ databases">
        <title>Genomic Encyclopedia of Type Strains, Phase IV (KMG-IV): sequencing the most valuable type-strain genomes for metagenomic binning, comparative biology and taxonomic classification.</title>
        <authorList>
            <person name="Goeker M."/>
        </authorList>
    </citation>
    <scope>NUCLEOTIDE SEQUENCE [LARGE SCALE GENOMIC DNA]</scope>
    <source>
        <strain evidence="2 3">DSM 22336</strain>
    </source>
</reference>
<dbReference type="Gene3D" id="3.60.21.10">
    <property type="match status" value="1"/>
</dbReference>
<proteinExistence type="predicted"/>
<dbReference type="EMBL" id="JACIIU010000019">
    <property type="protein sequence ID" value="MBB6262215.1"/>
    <property type="molecule type" value="Genomic_DNA"/>
</dbReference>
<sequence>MKFWVFSDIHIEINSRVSFPSNPPEVDAILIAGDLNYASEIQESAKFVIDHYNLPVIFVAGNHEFYQQTSMPHATHEMEMAELASRSEDWKQRFYFLNRKTIVLGDTRIIGATLWTDFELATENWEDAIWRLNKTNAINDFHAIQYDKNQIFRPNDMLQLFQADQTYIKEQLMVPFDGTTVVMTHHLPHPFCVAPEFKDDEHSYLFACSEKAFEQLLHSETAPHLWVHGHTHTAMDVTVENTRIVCNPHGYDHENGINGFVWDKVVDTDALSDSPLLLEDT</sequence>
<dbReference type="SUPFAM" id="SSF56300">
    <property type="entry name" value="Metallo-dependent phosphatases"/>
    <property type="match status" value="1"/>
</dbReference>
<dbReference type="RefSeq" id="WP_184224284.1">
    <property type="nucleotide sequence ID" value="NZ_JACIIU010000019.1"/>
</dbReference>
<evidence type="ECO:0000259" key="1">
    <source>
        <dbReference type="Pfam" id="PF00149"/>
    </source>
</evidence>
<accession>A0A841LV40</accession>
<dbReference type="Proteomes" id="UP000555393">
    <property type="component" value="Unassembled WGS sequence"/>
</dbReference>
<dbReference type="AlphaFoldDB" id="A0A841LV40"/>
<feature type="domain" description="Calcineurin-like phosphoesterase" evidence="1">
    <location>
        <begin position="1"/>
        <end position="233"/>
    </location>
</feature>